<reference evidence="2" key="1">
    <citation type="submission" date="2023-07" db="EMBL/GenBank/DDBJ databases">
        <authorList>
            <person name="Xia Y."/>
        </authorList>
    </citation>
    <scope>NUCLEOTIDE SEQUENCE</scope>
    <source>
        <strain evidence="2">F</strain>
    </source>
</reference>
<organism evidence="2">
    <name type="scientific">Marseillevirus sp</name>
    <dbReference type="NCBI Taxonomy" id="2809551"/>
    <lineage>
        <taxon>Viruses</taxon>
        <taxon>Varidnaviria</taxon>
        <taxon>Bamfordvirae</taxon>
        <taxon>Nucleocytoviricota</taxon>
        <taxon>Megaviricetes</taxon>
        <taxon>Pimascovirales</taxon>
        <taxon>Pimascovirales incertae sedis</taxon>
        <taxon>Marseilleviridae</taxon>
        <taxon>Marseillevirus</taxon>
    </lineage>
</organism>
<proteinExistence type="predicted"/>
<feature type="coiled-coil region" evidence="1">
    <location>
        <begin position="111"/>
        <end position="145"/>
    </location>
</feature>
<dbReference type="EMBL" id="OR343188">
    <property type="protein sequence ID" value="WNL49549.1"/>
    <property type="molecule type" value="Genomic_DNA"/>
</dbReference>
<name>A0AA96EKY1_9VIRU</name>
<sequence>MNEKSSIIPKVVKYLEEDCLLSQRNYVIETYLSRFFIEGKLFVGSEITVFFRTEHNKLRYYLCEWGEQFNTKEPLVFYREIGLIPEEEAVKLIIESISSSSWIKYHLESPLFFEKKKNKELREENDLLLEKIERLRQKKRELKYAPGNKGALEAQRHFETFQEK</sequence>
<protein>
    <submittedName>
        <fullName evidence="2">Uncharacterized protein</fullName>
    </submittedName>
</protein>
<gene>
    <name evidence="2" type="ORF">MarFTMF_033</name>
</gene>
<accession>A0AA96EKY1</accession>
<evidence type="ECO:0000313" key="2">
    <source>
        <dbReference type="EMBL" id="WNL49549.1"/>
    </source>
</evidence>
<keyword evidence="1" id="KW-0175">Coiled coil</keyword>
<evidence type="ECO:0000256" key="1">
    <source>
        <dbReference type="SAM" id="Coils"/>
    </source>
</evidence>